<keyword evidence="4 7" id="KW-0812">Transmembrane</keyword>
<dbReference type="InterPro" id="IPR002656">
    <property type="entry name" value="Acyl_transf_3_dom"/>
</dbReference>
<feature type="transmembrane region" description="Helical" evidence="7">
    <location>
        <begin position="312"/>
        <end position="334"/>
    </location>
</feature>
<protein>
    <submittedName>
        <fullName evidence="9">Acyltransferase</fullName>
    </submittedName>
</protein>
<name>A0A212J717_9FIRM</name>
<evidence type="ECO:0000256" key="5">
    <source>
        <dbReference type="ARBA" id="ARBA00022989"/>
    </source>
</evidence>
<feature type="domain" description="Acyltransferase 3" evidence="8">
    <location>
        <begin position="11"/>
        <end position="333"/>
    </location>
</feature>
<feature type="transmembrane region" description="Helical" evidence="7">
    <location>
        <begin position="125"/>
        <end position="143"/>
    </location>
</feature>
<evidence type="ECO:0000256" key="3">
    <source>
        <dbReference type="ARBA" id="ARBA00022475"/>
    </source>
</evidence>
<evidence type="ECO:0000256" key="6">
    <source>
        <dbReference type="ARBA" id="ARBA00023136"/>
    </source>
</evidence>
<evidence type="ECO:0000256" key="2">
    <source>
        <dbReference type="ARBA" id="ARBA00007400"/>
    </source>
</evidence>
<dbReference type="PANTHER" id="PTHR40074">
    <property type="entry name" value="O-ACETYLTRANSFERASE WECH"/>
    <property type="match status" value="1"/>
</dbReference>
<dbReference type="Pfam" id="PF01757">
    <property type="entry name" value="Acyl_transf_3"/>
    <property type="match status" value="1"/>
</dbReference>
<feature type="transmembrane region" description="Helical" evidence="7">
    <location>
        <begin position="12"/>
        <end position="35"/>
    </location>
</feature>
<dbReference type="PANTHER" id="PTHR40074:SF2">
    <property type="entry name" value="O-ACETYLTRANSFERASE WECH"/>
    <property type="match status" value="1"/>
</dbReference>
<dbReference type="EMBL" id="FLUN01000001">
    <property type="protein sequence ID" value="SBV95261.1"/>
    <property type="molecule type" value="Genomic_DNA"/>
</dbReference>
<keyword evidence="5 7" id="KW-1133">Transmembrane helix</keyword>
<proteinExistence type="inferred from homology"/>
<feature type="transmembrane region" description="Helical" evidence="7">
    <location>
        <begin position="155"/>
        <end position="176"/>
    </location>
</feature>
<evidence type="ECO:0000256" key="4">
    <source>
        <dbReference type="ARBA" id="ARBA00022692"/>
    </source>
</evidence>
<feature type="transmembrane region" description="Helical" evidence="7">
    <location>
        <begin position="220"/>
        <end position="238"/>
    </location>
</feature>
<keyword evidence="3" id="KW-1003">Cell membrane</keyword>
<feature type="transmembrane region" description="Helical" evidence="7">
    <location>
        <begin position="280"/>
        <end position="300"/>
    </location>
</feature>
<feature type="transmembrane region" description="Helical" evidence="7">
    <location>
        <begin position="250"/>
        <end position="268"/>
    </location>
</feature>
<evidence type="ECO:0000256" key="1">
    <source>
        <dbReference type="ARBA" id="ARBA00004651"/>
    </source>
</evidence>
<reference evidence="9" key="1">
    <citation type="submission" date="2016-04" db="EMBL/GenBank/DDBJ databases">
        <authorList>
            <person name="Evans L.H."/>
            <person name="Alamgir A."/>
            <person name="Owens N."/>
            <person name="Weber N.D."/>
            <person name="Virtaneva K."/>
            <person name="Barbian K."/>
            <person name="Babar A."/>
            <person name="Rosenke K."/>
        </authorList>
    </citation>
    <scope>NUCLEOTIDE SEQUENCE</scope>
    <source>
        <strain evidence="9">86</strain>
    </source>
</reference>
<feature type="transmembrane region" description="Helical" evidence="7">
    <location>
        <begin position="47"/>
        <end position="67"/>
    </location>
</feature>
<feature type="transmembrane region" description="Helical" evidence="7">
    <location>
        <begin position="87"/>
        <end position="105"/>
    </location>
</feature>
<keyword evidence="9" id="KW-0012">Acyltransferase</keyword>
<dbReference type="GO" id="GO:0016413">
    <property type="term" value="F:O-acetyltransferase activity"/>
    <property type="evidence" value="ECO:0007669"/>
    <property type="project" value="TreeGrafter"/>
</dbReference>
<sequence length="369" mass="40864">MSDLTTTRRRDYDLLRVASMAAVVYLHTAAASLQTMENGALWQFSNLFASLGTAAVPIFFMLSGALLLRSPRTGDWVFMLRRRLPRVLVPGLFWAGLVILGTWGLKGGDAAFQMLVHLPNTTVLTPYWFLYALVPMYLLSPLLKRLADGMEESHWRYLLGLWGVLTLGLQSVAYLTPEPWKFFFLENGTLNVSAIGGYLGYFFLGAYLDRLERLPPRWTLWLAVGADWAIITLGTWYFTARTGMYGQQFLDYRGIFAAILSAGLFLLARSYFGSGRGSGRVLTALAGCSFGVYLAHPFAIKAVELVLGEVSGIPGQVLIWLLALAGSIFGVMAVQSVKPLCFLVTGQSFASACRESNLFSLFNQKKRNN</sequence>
<comment type="similarity">
    <text evidence="2">Belongs to the acyltransferase 3 family.</text>
</comment>
<evidence type="ECO:0000259" key="8">
    <source>
        <dbReference type="Pfam" id="PF01757"/>
    </source>
</evidence>
<accession>A0A212J717</accession>
<dbReference type="GO" id="GO:0005886">
    <property type="term" value="C:plasma membrane"/>
    <property type="evidence" value="ECO:0007669"/>
    <property type="project" value="UniProtKB-SubCell"/>
</dbReference>
<dbReference type="GO" id="GO:0009246">
    <property type="term" value="P:enterobacterial common antigen biosynthetic process"/>
    <property type="evidence" value="ECO:0007669"/>
    <property type="project" value="TreeGrafter"/>
</dbReference>
<evidence type="ECO:0000256" key="7">
    <source>
        <dbReference type="SAM" id="Phobius"/>
    </source>
</evidence>
<evidence type="ECO:0000313" key="9">
    <source>
        <dbReference type="EMBL" id="SBV95261.1"/>
    </source>
</evidence>
<dbReference type="AlphaFoldDB" id="A0A212J717"/>
<keyword evidence="9" id="KW-0808">Transferase</keyword>
<gene>
    <name evidence="9" type="ORF">KL86CLO1_10623</name>
</gene>
<feature type="transmembrane region" description="Helical" evidence="7">
    <location>
        <begin position="188"/>
        <end position="208"/>
    </location>
</feature>
<keyword evidence="6 7" id="KW-0472">Membrane</keyword>
<organism evidence="9">
    <name type="scientific">uncultured Eubacteriales bacterium</name>
    <dbReference type="NCBI Taxonomy" id="172733"/>
    <lineage>
        <taxon>Bacteria</taxon>
        <taxon>Bacillati</taxon>
        <taxon>Bacillota</taxon>
        <taxon>Clostridia</taxon>
        <taxon>Eubacteriales</taxon>
        <taxon>environmental samples</taxon>
    </lineage>
</organism>
<comment type="subcellular location">
    <subcellularLocation>
        <location evidence="1">Cell membrane</location>
        <topology evidence="1">Multi-pass membrane protein</topology>
    </subcellularLocation>
</comment>